<feature type="coiled-coil region" evidence="7">
    <location>
        <begin position="341"/>
        <end position="368"/>
    </location>
</feature>
<dbReference type="PANTHER" id="PTHR32089">
    <property type="entry name" value="METHYL-ACCEPTING CHEMOTAXIS PROTEIN MCPB"/>
    <property type="match status" value="1"/>
</dbReference>
<dbReference type="Gene3D" id="1.10.8.500">
    <property type="entry name" value="HAMP domain in histidine kinase"/>
    <property type="match status" value="1"/>
</dbReference>
<dbReference type="PROSITE" id="PS50885">
    <property type="entry name" value="HAMP"/>
    <property type="match status" value="1"/>
</dbReference>
<dbReference type="InterPro" id="IPR004089">
    <property type="entry name" value="MCPsignal_dom"/>
</dbReference>
<dbReference type="GO" id="GO:0005886">
    <property type="term" value="C:plasma membrane"/>
    <property type="evidence" value="ECO:0007669"/>
    <property type="project" value="UniProtKB-SubCell"/>
</dbReference>
<feature type="domain" description="HAMP" evidence="10">
    <location>
        <begin position="199"/>
        <end position="251"/>
    </location>
</feature>
<dbReference type="GO" id="GO:0006935">
    <property type="term" value="P:chemotaxis"/>
    <property type="evidence" value="ECO:0007669"/>
    <property type="project" value="InterPro"/>
</dbReference>
<dbReference type="Gene3D" id="1.10.287.950">
    <property type="entry name" value="Methyl-accepting chemotaxis protein"/>
    <property type="match status" value="1"/>
</dbReference>
<evidence type="ECO:0000259" key="10">
    <source>
        <dbReference type="PROSITE" id="PS50885"/>
    </source>
</evidence>
<evidence type="ECO:0000259" key="9">
    <source>
        <dbReference type="PROSITE" id="PS50111"/>
    </source>
</evidence>
<dbReference type="Proteomes" id="UP000092024">
    <property type="component" value="Unassembled WGS sequence"/>
</dbReference>
<evidence type="ECO:0000256" key="2">
    <source>
        <dbReference type="ARBA" id="ARBA00022475"/>
    </source>
</evidence>
<evidence type="ECO:0000256" key="1">
    <source>
        <dbReference type="ARBA" id="ARBA00004236"/>
    </source>
</evidence>
<dbReference type="SUPFAM" id="SSF58104">
    <property type="entry name" value="Methyl-accepting chemotaxis protein (MCP) signaling domain"/>
    <property type="match status" value="1"/>
</dbReference>
<evidence type="ECO:0000313" key="11">
    <source>
        <dbReference type="EMBL" id="OBR65562.1"/>
    </source>
</evidence>
<keyword evidence="4 6" id="KW-0807">Transducer</keyword>
<reference evidence="11 12" key="1">
    <citation type="submission" date="2016-05" db="EMBL/GenBank/DDBJ databases">
        <title>Paenibacillus oryzae. sp. nov., isolated from the rice root.</title>
        <authorList>
            <person name="Zhang J."/>
            <person name="Zhang X."/>
        </authorList>
    </citation>
    <scope>NUCLEOTIDE SEQUENCE [LARGE SCALE GENOMIC DNA]</scope>
    <source>
        <strain evidence="11 12">1DrF-4</strain>
    </source>
</reference>
<keyword evidence="3 8" id="KW-0472">Membrane</keyword>
<dbReference type="InterPro" id="IPR004090">
    <property type="entry name" value="Chemotax_Me-accpt_rcpt"/>
</dbReference>
<keyword evidence="8" id="KW-0812">Transmembrane</keyword>
<evidence type="ECO:0000256" key="3">
    <source>
        <dbReference type="ARBA" id="ARBA00023136"/>
    </source>
</evidence>
<dbReference type="EMBL" id="LYPA01000056">
    <property type="protein sequence ID" value="OBR65562.1"/>
    <property type="molecule type" value="Genomic_DNA"/>
</dbReference>
<evidence type="ECO:0000256" key="6">
    <source>
        <dbReference type="PROSITE-ProRule" id="PRU00284"/>
    </source>
</evidence>
<comment type="similarity">
    <text evidence="5">Belongs to the methyl-accepting chemotaxis (MCP) protein family.</text>
</comment>
<dbReference type="PRINTS" id="PR00260">
    <property type="entry name" value="CHEMTRNSDUCR"/>
</dbReference>
<evidence type="ECO:0000256" key="4">
    <source>
        <dbReference type="ARBA" id="ARBA00023224"/>
    </source>
</evidence>
<comment type="subcellular location">
    <subcellularLocation>
        <location evidence="1">Cell membrane</location>
    </subcellularLocation>
</comment>
<keyword evidence="7" id="KW-0175">Coiled coil</keyword>
<dbReference type="Pfam" id="PF00672">
    <property type="entry name" value="HAMP"/>
    <property type="match status" value="1"/>
</dbReference>
<comment type="caution">
    <text evidence="11">The sequence shown here is derived from an EMBL/GenBank/DDBJ whole genome shotgun (WGS) entry which is preliminary data.</text>
</comment>
<dbReference type="SMART" id="SM00304">
    <property type="entry name" value="HAMP"/>
    <property type="match status" value="1"/>
</dbReference>
<dbReference type="PROSITE" id="PS50111">
    <property type="entry name" value="CHEMOTAXIS_TRANSDUC_2"/>
    <property type="match status" value="1"/>
</dbReference>
<accession>A0A1A5YIY6</accession>
<keyword evidence="8" id="KW-1133">Transmembrane helix</keyword>
<evidence type="ECO:0008006" key="13">
    <source>
        <dbReference type="Google" id="ProtNLM"/>
    </source>
</evidence>
<feature type="domain" description="Methyl-accepting transducer" evidence="9">
    <location>
        <begin position="270"/>
        <end position="527"/>
    </location>
</feature>
<name>A0A1A5YIY6_9BACL</name>
<keyword evidence="2" id="KW-1003">Cell membrane</keyword>
<dbReference type="CDD" id="cd11386">
    <property type="entry name" value="MCP_signal"/>
    <property type="match status" value="1"/>
</dbReference>
<gene>
    <name evidence="11" type="ORF">A7K91_10835</name>
</gene>
<keyword evidence="12" id="KW-1185">Reference proteome</keyword>
<dbReference type="AlphaFoldDB" id="A0A1A5YIY6"/>
<dbReference type="PANTHER" id="PTHR32089:SF112">
    <property type="entry name" value="LYSOZYME-LIKE PROTEIN-RELATED"/>
    <property type="match status" value="1"/>
</dbReference>
<dbReference type="STRING" id="1844972.A7K91_10835"/>
<dbReference type="SUPFAM" id="SSF103190">
    <property type="entry name" value="Sensory domain-like"/>
    <property type="match status" value="1"/>
</dbReference>
<feature type="transmembrane region" description="Helical" evidence="8">
    <location>
        <begin position="175"/>
        <end position="197"/>
    </location>
</feature>
<evidence type="ECO:0000256" key="5">
    <source>
        <dbReference type="ARBA" id="ARBA00029447"/>
    </source>
</evidence>
<dbReference type="SMART" id="SM00283">
    <property type="entry name" value="MA"/>
    <property type="match status" value="1"/>
</dbReference>
<dbReference type="InterPro" id="IPR003660">
    <property type="entry name" value="HAMP_dom"/>
</dbReference>
<evidence type="ECO:0000256" key="8">
    <source>
        <dbReference type="SAM" id="Phobius"/>
    </source>
</evidence>
<protein>
    <recommendedName>
        <fullName evidence="13">Chemotaxis protein</fullName>
    </recommendedName>
</protein>
<proteinExistence type="inferred from homology"/>
<dbReference type="Pfam" id="PF00015">
    <property type="entry name" value="MCPsignal"/>
    <property type="match status" value="1"/>
</dbReference>
<dbReference type="CDD" id="cd06225">
    <property type="entry name" value="HAMP"/>
    <property type="match status" value="1"/>
</dbReference>
<evidence type="ECO:0000313" key="12">
    <source>
        <dbReference type="Proteomes" id="UP000092024"/>
    </source>
</evidence>
<organism evidence="11 12">
    <name type="scientific">Paenibacillus oryzae</name>
    <dbReference type="NCBI Taxonomy" id="1844972"/>
    <lineage>
        <taxon>Bacteria</taxon>
        <taxon>Bacillati</taxon>
        <taxon>Bacillota</taxon>
        <taxon>Bacilli</taxon>
        <taxon>Bacillales</taxon>
        <taxon>Paenibacillaceae</taxon>
        <taxon>Paenibacillus</taxon>
    </lineage>
</organism>
<evidence type="ECO:0000256" key="7">
    <source>
        <dbReference type="SAM" id="Coils"/>
    </source>
</evidence>
<dbReference type="InterPro" id="IPR029151">
    <property type="entry name" value="Sensor-like_sf"/>
</dbReference>
<sequence length="558" mass="60482">MTSSMLAMVLLICAVFAGVEVFISQKLAKQLEDQFAIRLETNILEMKSYLDSIPENAAEINSISHPAYIKIKERLEQIKHDNVLENVFILGRLQDREQIIVLTGDEDYYGSDFTFSPDINQAMESGQTTVSAIYEDGFGVHKSIFIPLLDSSGQTFGIAGIDINASVVPQVKADIFWITTIIMIAVAIVGSLVAYLISRSITKPVIALMHGAEKVAAGDLTQRVEIKRNDELGKLGEAFGVMRRNLEKLIAQISQSSATVSGTSEQLYHAANDMSASSQQVATSMNSMNEGVADVAASIADSTASIVEVNADLTRVTAEVKIMQEMANAVAGQSEDGQQLVEKTLGQMNAIQQEMEQSQEAATQLGSRSREIGEIIHIITEIADQTNLLALNASIEAARVGEQGRGFAVVAGEVKKLAEQSSHAAGSISELISSTQHESKRVLQSIAQGNQAVQTGQVWIHKMFDNFNVIFNGVSSFSSQMDDLKLALDKADSSFEMISNAMQKISGVTEEQTAGYEEVAAAVEEQSATMQQMTASFRNLSQMAAELQQSVQSFTIRQ</sequence>
<dbReference type="GO" id="GO:0007165">
    <property type="term" value="P:signal transduction"/>
    <property type="evidence" value="ECO:0007669"/>
    <property type="project" value="UniProtKB-KW"/>
</dbReference>
<dbReference type="GO" id="GO:0004888">
    <property type="term" value="F:transmembrane signaling receptor activity"/>
    <property type="evidence" value="ECO:0007669"/>
    <property type="project" value="InterPro"/>
</dbReference>